<organism evidence="1 2">
    <name type="scientific">Streptococcus gingivalis</name>
    <dbReference type="NCBI Taxonomy" id="3111861"/>
    <lineage>
        <taxon>Bacteria</taxon>
        <taxon>Bacillati</taxon>
        <taxon>Bacillota</taxon>
        <taxon>Bacilli</taxon>
        <taxon>Lactobacillales</taxon>
        <taxon>Streptococcaceae</taxon>
        <taxon>Streptococcus</taxon>
    </lineage>
</organism>
<dbReference type="InterPro" id="IPR038666">
    <property type="entry name" value="SSP1_head-tail_sf"/>
</dbReference>
<name>A0ABU6BBU5_9STRE</name>
<reference evidence="1 2" key="1">
    <citation type="submission" date="2024-01" db="EMBL/GenBank/DDBJ databases">
        <title>Description of Streptococcus dentalis sp. nov., Streptococcus gingivalis sp. nov., Streptococcus lingualis sp. nov. isolated from human oral cavity.</title>
        <authorList>
            <person name="Choi Y.S."/>
            <person name="Goo B.J."/>
            <person name="Bae J.W."/>
        </authorList>
    </citation>
    <scope>NUCLEOTIDE SEQUENCE [LARGE SCALE GENOMIC DNA]</scope>
    <source>
        <strain evidence="1 2">S2</strain>
    </source>
</reference>
<dbReference type="EMBL" id="JAYKTO010000002">
    <property type="protein sequence ID" value="MEB3521044.1"/>
    <property type="molecule type" value="Genomic_DNA"/>
</dbReference>
<comment type="caution">
    <text evidence="1">The sequence shown here is derived from an EMBL/GenBank/DDBJ whole genome shotgun (WGS) entry which is preliminary data.</text>
</comment>
<sequence>MITRKMNHRVTFFREAGGQNEDGEVISPSRKNLYTCWAEVAKTSLKDFQEGANQTANKKAKGIVSSSELKTLYIRHNPERPFDSSDHVEFNGFEYDIVSVDVDESSFDMDKISIKRRT</sequence>
<gene>
    <name evidence="1" type="ORF">SM122_10850</name>
</gene>
<dbReference type="Pfam" id="PF05521">
    <property type="entry name" value="Phage_HCP"/>
    <property type="match status" value="1"/>
</dbReference>
<evidence type="ECO:0000313" key="1">
    <source>
        <dbReference type="EMBL" id="MEB3521044.1"/>
    </source>
</evidence>
<proteinExistence type="predicted"/>
<dbReference type="RefSeq" id="WP_324738358.1">
    <property type="nucleotide sequence ID" value="NZ_JAYKTO010000002.1"/>
</dbReference>
<protein>
    <submittedName>
        <fullName evidence="1">Head-tail adaptor protein</fullName>
    </submittedName>
</protein>
<dbReference type="Proteomes" id="UP001308656">
    <property type="component" value="Unassembled WGS sequence"/>
</dbReference>
<dbReference type="Gene3D" id="2.40.10.270">
    <property type="entry name" value="Bacteriophage SPP1 head-tail adaptor protein"/>
    <property type="match status" value="1"/>
</dbReference>
<accession>A0ABU6BBU5</accession>
<dbReference type="InterPro" id="IPR008767">
    <property type="entry name" value="Phage_SPP1_head-tail_adaptor"/>
</dbReference>
<evidence type="ECO:0000313" key="2">
    <source>
        <dbReference type="Proteomes" id="UP001308656"/>
    </source>
</evidence>
<keyword evidence="2" id="KW-1185">Reference proteome</keyword>